<dbReference type="eggNOG" id="ENOG502RK4D">
    <property type="taxonomic scope" value="Eukaryota"/>
</dbReference>
<dbReference type="RefSeq" id="XP_009552666.1">
    <property type="nucleotide sequence ID" value="XM_009554371.1"/>
</dbReference>
<dbReference type="InterPro" id="IPR045793">
    <property type="entry name" value="PcRGLX/YetA-like"/>
</dbReference>
<dbReference type="GeneID" id="20666320"/>
<dbReference type="InParanoid" id="W4JNW1"/>
<evidence type="ECO:0000313" key="5">
    <source>
        <dbReference type="Proteomes" id="UP000030671"/>
    </source>
</evidence>
<dbReference type="InterPro" id="IPR048329">
    <property type="entry name" value="PcRGLX_1st"/>
</dbReference>
<dbReference type="InterPro" id="IPR048330">
    <property type="entry name" value="PcRGLX/YetA_2nd"/>
</dbReference>
<evidence type="ECO:0000313" key="4">
    <source>
        <dbReference type="EMBL" id="ETW75228.1"/>
    </source>
</evidence>
<keyword evidence="5" id="KW-1185">Reference proteome</keyword>
<dbReference type="Proteomes" id="UP000030671">
    <property type="component" value="Unassembled WGS sequence"/>
</dbReference>
<feature type="domain" description="PcRGLX/YetA-like N-terminal RIFT barrel" evidence="1">
    <location>
        <begin position="14"/>
        <end position="93"/>
    </location>
</feature>
<evidence type="ECO:0000259" key="1">
    <source>
        <dbReference type="Pfam" id="PF19501"/>
    </source>
</evidence>
<evidence type="ECO:0000259" key="2">
    <source>
        <dbReference type="Pfam" id="PF21345"/>
    </source>
</evidence>
<sequence>MSTQSAKAIAADGVDLKWLDGKAPSTTISGAAFGVPWPQGAVDRTTSIALTSSDGKGVPVQTWPLAYWPDGSLKWTGHALAASEGLSDGYYLAPATPTEPSAPVDVTDSNGKITVTTGSFSAVFNKSGSTLIDNLSLNGQTKASAGQLIIHIQSAPDEPELAGSKPSVLATVGNIQSVTVEQDGPVRAVIKVLIQVDQSTFPLEAYHLCKVSGNYQGDGHESFLPFTVRFYVSAGSTAIRIVHFFIYDGDQFSDFIKGIGLTFSAPLTDELYNRHVRFVTSEGGIWGEAVRGLSGLRRDATAAVLTPQFEGQATPDISTWVTTISSEIDQLPVWSDFTLDQLSPVHFTVAKRTNAGSKASFLRNAGFGDKAAGVGYVGGATNGGVVFALKDFWQGAPRGLDIRNAGDSTGTVTLWAYSPRAQAMDMRHYDTVAHGLDLTYEDVGDPDPNPIGVGRSYDITLQVVPSTPSRSDLAAFASIIAQTPQVIASPEFYVSRHLNVPDKSTSGANAIEKQKSDLLDFYVAEVSQRQFYGFWDYGDVMHTYDQTRHTWRYDVGGFAWDNGEIATDLWLWMSFLRTGRADVFRMASAMTRHLSEVDFHHIGPFAGLGSRHHVTHWGDGAKEARITSSTLKRPFYYLTTDELIGDIMEYSLQADQTLLKWEPLRKVSALPPQAPSRVRIGPDWTALAGNWFTQWERTNDPKWRDRIKVGMTDIAGFKYGLFTGSAAAVGWFPDTAHLVDEGGEGTSTYHLSMVFGGGEFLMELVETITDVPGFDSAWVDFCKYYNASNADQTARYGKPMTARTFSYWYAKLQAYAGERLNDDSIKQAAWAVLNANNIGIWPAVTEVGGTDVPNPVNEIVNVATNDAAGLSLTQYAVLAIAPQFAPNSFISADLPVLRSSAHTAEGDEATLNGTATITSADEDVNEKRGAKLESSAHAVTSGGRRKTKALWKRALCLQ</sequence>
<reference evidence="4 5" key="1">
    <citation type="journal article" date="2012" name="New Phytol.">
        <title>Insight into trade-off between wood decay and parasitism from the genome of a fungal forest pathogen.</title>
        <authorList>
            <person name="Olson A."/>
            <person name="Aerts A."/>
            <person name="Asiegbu F."/>
            <person name="Belbahri L."/>
            <person name="Bouzid O."/>
            <person name="Broberg A."/>
            <person name="Canback B."/>
            <person name="Coutinho P.M."/>
            <person name="Cullen D."/>
            <person name="Dalman K."/>
            <person name="Deflorio G."/>
            <person name="van Diepen L.T."/>
            <person name="Dunand C."/>
            <person name="Duplessis S."/>
            <person name="Durling M."/>
            <person name="Gonthier P."/>
            <person name="Grimwood J."/>
            <person name="Fossdal C.G."/>
            <person name="Hansson D."/>
            <person name="Henrissat B."/>
            <person name="Hietala A."/>
            <person name="Himmelstrand K."/>
            <person name="Hoffmeister D."/>
            <person name="Hogberg N."/>
            <person name="James T.Y."/>
            <person name="Karlsson M."/>
            <person name="Kohler A."/>
            <person name="Kues U."/>
            <person name="Lee Y.H."/>
            <person name="Lin Y.C."/>
            <person name="Lind M."/>
            <person name="Lindquist E."/>
            <person name="Lombard V."/>
            <person name="Lucas S."/>
            <person name="Lunden K."/>
            <person name="Morin E."/>
            <person name="Murat C."/>
            <person name="Park J."/>
            <person name="Raffaello T."/>
            <person name="Rouze P."/>
            <person name="Salamov A."/>
            <person name="Schmutz J."/>
            <person name="Solheim H."/>
            <person name="Stahlberg J."/>
            <person name="Velez H."/>
            <person name="de Vries R.P."/>
            <person name="Wiebenga A."/>
            <person name="Woodward S."/>
            <person name="Yakovlev I."/>
            <person name="Garbelotto M."/>
            <person name="Martin F."/>
            <person name="Grigoriev I.V."/>
            <person name="Stenlid J."/>
        </authorList>
    </citation>
    <scope>NUCLEOTIDE SEQUENCE [LARGE SCALE GENOMIC DNA]</scope>
    <source>
        <strain evidence="4 5">TC 32-1</strain>
    </source>
</reference>
<dbReference type="InterPro" id="IPR048331">
    <property type="entry name" value="PcRGLX/YetA_3rd"/>
</dbReference>
<feature type="domain" description="PcRGLX/YetA-like central beta-sandwich" evidence="2">
    <location>
        <begin position="104"/>
        <end position="477"/>
    </location>
</feature>
<dbReference type="Pfam" id="PF21346">
    <property type="entry name" value="PcRGLX_3rd"/>
    <property type="match status" value="1"/>
</dbReference>
<dbReference type="PANTHER" id="PTHR40081">
    <property type="entry name" value="CONCANAVALIN A-LIKE LECTIN/GLUCANASE"/>
    <property type="match status" value="1"/>
</dbReference>
<organism evidence="4 5">
    <name type="scientific">Heterobasidion irregulare (strain TC 32-1)</name>
    <dbReference type="NCBI Taxonomy" id="747525"/>
    <lineage>
        <taxon>Eukaryota</taxon>
        <taxon>Fungi</taxon>
        <taxon>Dikarya</taxon>
        <taxon>Basidiomycota</taxon>
        <taxon>Agaricomycotina</taxon>
        <taxon>Agaricomycetes</taxon>
        <taxon>Russulales</taxon>
        <taxon>Bondarzewiaceae</taxon>
        <taxon>Heterobasidion</taxon>
        <taxon>Heterobasidion annosum species complex</taxon>
    </lineage>
</organism>
<dbReference type="KEGG" id="hir:HETIRDRAFT_108165"/>
<dbReference type="Pfam" id="PF21345">
    <property type="entry name" value="PcRGLX_2nd"/>
    <property type="match status" value="1"/>
</dbReference>
<dbReference type="PANTHER" id="PTHR40081:SF1">
    <property type="entry name" value="TAT PATHWAY SIGNAL SEQUENCE DOMAIN PROTEIN"/>
    <property type="match status" value="1"/>
</dbReference>
<accession>W4JNW1</accession>
<name>W4JNW1_HETIT</name>
<feature type="domain" description="PcRGLX/YetA-like C-terminal alpha/alpha toroid" evidence="3">
    <location>
        <begin position="484"/>
        <end position="884"/>
    </location>
</feature>
<dbReference type="HOGENOM" id="CLU_005777_0_0_1"/>
<gene>
    <name evidence="4" type="primary">lep4</name>
    <name evidence="4" type="ORF">HETIRDRAFT_108165</name>
</gene>
<dbReference type="OrthoDB" id="4798501at2759"/>
<dbReference type="EMBL" id="KI925466">
    <property type="protein sequence ID" value="ETW75228.1"/>
    <property type="molecule type" value="Genomic_DNA"/>
</dbReference>
<proteinExistence type="predicted"/>
<dbReference type="Pfam" id="PF19501">
    <property type="entry name" value="PcRGLX_1st"/>
    <property type="match status" value="1"/>
</dbReference>
<dbReference type="AlphaFoldDB" id="W4JNW1"/>
<evidence type="ECO:0000259" key="3">
    <source>
        <dbReference type="Pfam" id="PF21346"/>
    </source>
</evidence>
<protein>
    <submittedName>
        <fullName evidence="4">Lignin medium expressed protein 4</fullName>
    </submittedName>
</protein>